<accession>A0AAD7HNC1</accession>
<evidence type="ECO:0000313" key="2">
    <source>
        <dbReference type="EMBL" id="KAJ7723905.1"/>
    </source>
</evidence>
<name>A0AAD7HNC1_9AGAR</name>
<keyword evidence="3" id="KW-1185">Reference proteome</keyword>
<keyword evidence="1" id="KW-0732">Signal</keyword>
<organism evidence="2 3">
    <name type="scientific">Mycena metata</name>
    <dbReference type="NCBI Taxonomy" id="1033252"/>
    <lineage>
        <taxon>Eukaryota</taxon>
        <taxon>Fungi</taxon>
        <taxon>Dikarya</taxon>
        <taxon>Basidiomycota</taxon>
        <taxon>Agaricomycotina</taxon>
        <taxon>Agaricomycetes</taxon>
        <taxon>Agaricomycetidae</taxon>
        <taxon>Agaricales</taxon>
        <taxon>Marasmiineae</taxon>
        <taxon>Mycenaceae</taxon>
        <taxon>Mycena</taxon>
    </lineage>
</organism>
<proteinExistence type="predicted"/>
<gene>
    <name evidence="2" type="ORF">B0H16DRAFT_1597678</name>
</gene>
<dbReference type="Proteomes" id="UP001215598">
    <property type="component" value="Unassembled WGS sequence"/>
</dbReference>
<feature type="chain" id="PRO_5042154207" evidence="1">
    <location>
        <begin position="20"/>
        <end position="240"/>
    </location>
</feature>
<reference evidence="2" key="1">
    <citation type="submission" date="2023-03" db="EMBL/GenBank/DDBJ databases">
        <title>Massive genome expansion in bonnet fungi (Mycena s.s.) driven by repeated elements and novel gene families across ecological guilds.</title>
        <authorList>
            <consortium name="Lawrence Berkeley National Laboratory"/>
            <person name="Harder C.B."/>
            <person name="Miyauchi S."/>
            <person name="Viragh M."/>
            <person name="Kuo A."/>
            <person name="Thoen E."/>
            <person name="Andreopoulos B."/>
            <person name="Lu D."/>
            <person name="Skrede I."/>
            <person name="Drula E."/>
            <person name="Henrissat B."/>
            <person name="Morin E."/>
            <person name="Kohler A."/>
            <person name="Barry K."/>
            <person name="LaButti K."/>
            <person name="Morin E."/>
            <person name="Salamov A."/>
            <person name="Lipzen A."/>
            <person name="Mereny Z."/>
            <person name="Hegedus B."/>
            <person name="Baldrian P."/>
            <person name="Stursova M."/>
            <person name="Weitz H."/>
            <person name="Taylor A."/>
            <person name="Grigoriev I.V."/>
            <person name="Nagy L.G."/>
            <person name="Martin F."/>
            <person name="Kauserud H."/>
        </authorList>
    </citation>
    <scope>NUCLEOTIDE SEQUENCE</scope>
    <source>
        <strain evidence="2">CBHHK182m</strain>
    </source>
</reference>
<comment type="caution">
    <text evidence="2">The sequence shown here is derived from an EMBL/GenBank/DDBJ whole genome shotgun (WGS) entry which is preliminary data.</text>
</comment>
<dbReference type="EMBL" id="JARKIB010000207">
    <property type="protein sequence ID" value="KAJ7723905.1"/>
    <property type="molecule type" value="Genomic_DNA"/>
</dbReference>
<protein>
    <submittedName>
        <fullName evidence="2">Uncharacterized protein</fullName>
    </submittedName>
</protein>
<dbReference type="AlphaFoldDB" id="A0AAD7HNC1"/>
<evidence type="ECO:0000256" key="1">
    <source>
        <dbReference type="SAM" id="SignalP"/>
    </source>
</evidence>
<feature type="signal peptide" evidence="1">
    <location>
        <begin position="1"/>
        <end position="19"/>
    </location>
</feature>
<evidence type="ECO:0000313" key="3">
    <source>
        <dbReference type="Proteomes" id="UP001215598"/>
    </source>
</evidence>
<sequence length="240" mass="26423">MFSRKVLSIWVTAVLEVRAALTDVTLVPPSGNISLNGPLWASGESGCGDLSSAGNHHSFDFTASISVVFQGIAVYFVGMNYDPEGSIMYQASLDGVPDIQFPSYIPPQANDCGVILYSKTGIANTKHTLDIPHVPGTPHDTSLGMVGFSVTTDDGSGIPLVYRHHRLCYWLAWHPRIVLEPGRLIRFLCFIHFPLLVQPGKLEPSRLVQSKQTGFLSIPHLRHLVTSRKLTDLRDFDENL</sequence>